<organism evidence="1 2">
    <name type="scientific">Candidatus Daviesbacteria bacterium GW2011_GWA2_40_9</name>
    <dbReference type="NCBI Taxonomy" id="1618424"/>
    <lineage>
        <taxon>Bacteria</taxon>
        <taxon>Candidatus Daviesiibacteriota</taxon>
    </lineage>
</organism>
<sequence>MAERSIFDNPIAEEAYHKSGSLLWLGSETNPNNLTIKWPIKDFAHVTSTSGDFACSLRQLYEYLRMAEFWPQTSLYFLSHKTNRVSVLSYFQQIADSTNKRVVVCDNSPKGRYQILRTSLLFTLEPGVTLDSRLQQMHQLAHQGVDILSLSTNVRSIVLIGSLADGFLYPSDIDLGIVVRKPLNAFGNRDIHNDVVQVRAGDRCLSKIPYGWEGEVAGHYIETPLLDQLEKLFLDAATNIHGVIIPQKHYFHPTCCGWHNKWLSTFRRGATIYQGRPTSEDKLQGIYYSFAGKISDIKGEIGERSHWLIG</sequence>
<comment type="caution">
    <text evidence="1">The sequence shown here is derived from an EMBL/GenBank/DDBJ whole genome shotgun (WGS) entry which is preliminary data.</text>
</comment>
<dbReference type="EMBL" id="LCAB01000011">
    <property type="protein sequence ID" value="KKR82582.1"/>
    <property type="molecule type" value="Genomic_DNA"/>
</dbReference>
<gene>
    <name evidence="1" type="ORF">UU29_C0011G0029</name>
</gene>
<dbReference type="InterPro" id="IPR043519">
    <property type="entry name" value="NT_sf"/>
</dbReference>
<name>A0A0G0X4P8_9BACT</name>
<reference evidence="1 2" key="1">
    <citation type="journal article" date="2015" name="Nature">
        <title>rRNA introns, odd ribosomes, and small enigmatic genomes across a large radiation of phyla.</title>
        <authorList>
            <person name="Brown C.T."/>
            <person name="Hug L.A."/>
            <person name="Thomas B.C."/>
            <person name="Sharon I."/>
            <person name="Castelle C.J."/>
            <person name="Singh A."/>
            <person name="Wilkins M.J."/>
            <person name="Williams K.H."/>
            <person name="Banfield J.F."/>
        </authorList>
    </citation>
    <scope>NUCLEOTIDE SEQUENCE [LARGE SCALE GENOMIC DNA]</scope>
</reference>
<proteinExistence type="predicted"/>
<evidence type="ECO:0000313" key="2">
    <source>
        <dbReference type="Proteomes" id="UP000034601"/>
    </source>
</evidence>
<dbReference type="AlphaFoldDB" id="A0A0G0X4P8"/>
<protein>
    <submittedName>
        <fullName evidence="1">Uncharacterized protein</fullName>
    </submittedName>
</protein>
<accession>A0A0G0X4P8</accession>
<dbReference type="Proteomes" id="UP000034601">
    <property type="component" value="Unassembled WGS sequence"/>
</dbReference>
<dbReference type="SUPFAM" id="SSF81301">
    <property type="entry name" value="Nucleotidyltransferase"/>
    <property type="match status" value="1"/>
</dbReference>
<evidence type="ECO:0000313" key="1">
    <source>
        <dbReference type="EMBL" id="KKR82582.1"/>
    </source>
</evidence>